<dbReference type="Proteomes" id="UP000606786">
    <property type="component" value="Unassembled WGS sequence"/>
</dbReference>
<organism evidence="1 2">
    <name type="scientific">Ceratitis capitata</name>
    <name type="common">Mediterranean fruit fly</name>
    <name type="synonym">Tephritis capitata</name>
    <dbReference type="NCBI Taxonomy" id="7213"/>
    <lineage>
        <taxon>Eukaryota</taxon>
        <taxon>Metazoa</taxon>
        <taxon>Ecdysozoa</taxon>
        <taxon>Arthropoda</taxon>
        <taxon>Hexapoda</taxon>
        <taxon>Insecta</taxon>
        <taxon>Pterygota</taxon>
        <taxon>Neoptera</taxon>
        <taxon>Endopterygota</taxon>
        <taxon>Diptera</taxon>
        <taxon>Brachycera</taxon>
        <taxon>Muscomorpha</taxon>
        <taxon>Tephritoidea</taxon>
        <taxon>Tephritidae</taxon>
        <taxon>Ceratitis</taxon>
        <taxon>Ceratitis</taxon>
    </lineage>
</organism>
<comment type="caution">
    <text evidence="1">The sequence shown here is derived from an EMBL/GenBank/DDBJ whole genome shotgun (WGS) entry which is preliminary data.</text>
</comment>
<keyword evidence="2" id="KW-1185">Reference proteome</keyword>
<evidence type="ECO:0000313" key="1">
    <source>
        <dbReference type="EMBL" id="CAD6992599.1"/>
    </source>
</evidence>
<accession>A0A811U0X7</accession>
<reference evidence="1" key="1">
    <citation type="submission" date="2020-11" db="EMBL/GenBank/DDBJ databases">
        <authorList>
            <person name="Whitehead M."/>
        </authorList>
    </citation>
    <scope>NUCLEOTIDE SEQUENCE</scope>
    <source>
        <strain evidence="1">EGII</strain>
    </source>
</reference>
<sequence>MCLTRFSKYAEELLKGPPKDLGRDAGVGKGAGLVGGAEVLKKMSLLKIDFSQTRHTSRLISEIACFYLLTKAPSIFEMI</sequence>
<name>A0A811U0X7_CERCA</name>
<evidence type="ECO:0000313" key="2">
    <source>
        <dbReference type="Proteomes" id="UP000606786"/>
    </source>
</evidence>
<dbReference type="AlphaFoldDB" id="A0A811U0X7"/>
<dbReference type="EMBL" id="CAJHJT010000001">
    <property type="protein sequence ID" value="CAD6992599.1"/>
    <property type="molecule type" value="Genomic_DNA"/>
</dbReference>
<gene>
    <name evidence="1" type="ORF">CCAP1982_LOCUS1449</name>
</gene>
<protein>
    <submittedName>
        <fullName evidence="1">(Mediterranean fruit fly) hypothetical protein</fullName>
    </submittedName>
</protein>
<proteinExistence type="predicted"/>